<accession>A0AA88SW69</accession>
<dbReference type="SMART" id="SM00338">
    <property type="entry name" value="BRLZ"/>
    <property type="match status" value="1"/>
</dbReference>
<evidence type="ECO:0000256" key="1">
    <source>
        <dbReference type="SAM" id="MobiDB-lite"/>
    </source>
</evidence>
<dbReference type="Pfam" id="PF00170">
    <property type="entry name" value="bZIP_1"/>
    <property type="match status" value="1"/>
</dbReference>
<dbReference type="CDD" id="cd14706">
    <property type="entry name" value="bZIP_CREBZF"/>
    <property type="match status" value="1"/>
</dbReference>
<feature type="region of interest" description="Disordered" evidence="1">
    <location>
        <begin position="153"/>
        <end position="186"/>
    </location>
</feature>
<keyword evidence="4" id="KW-1185">Reference proteome</keyword>
<reference evidence="3" key="1">
    <citation type="submission" date="2023-07" db="EMBL/GenBank/DDBJ databases">
        <title>Chromosome-level Genome Assembly of Striped Snakehead (Channa striata).</title>
        <authorList>
            <person name="Liu H."/>
        </authorList>
    </citation>
    <scope>NUCLEOTIDE SEQUENCE</scope>
    <source>
        <strain evidence="3">Gz</strain>
        <tissue evidence="3">Muscle</tissue>
    </source>
</reference>
<dbReference type="Gene3D" id="1.20.5.170">
    <property type="match status" value="1"/>
</dbReference>
<sequence length="186" mass="20772">MITRRRGRILSNTEVESLEVEVVDTVETADFPSPPVGFSADDFDAAGIELEDLFEIEDLKWGLERDASSPLFSDELAHVRVYKEQDSGIEASTASSPERISADLKLKNRQNGPRNMINKNAIAARLNRLKKKEYVSSLENKVGALSTENNVLKQENSQLTKRVEELEDETRGPTQTTMTMPYPGSV</sequence>
<evidence type="ECO:0000313" key="3">
    <source>
        <dbReference type="EMBL" id="KAK2850961.1"/>
    </source>
</evidence>
<gene>
    <name evidence="3" type="ORF">Q5P01_007237</name>
</gene>
<dbReference type="EMBL" id="JAUPFM010000005">
    <property type="protein sequence ID" value="KAK2850961.1"/>
    <property type="molecule type" value="Genomic_DNA"/>
</dbReference>
<dbReference type="AlphaFoldDB" id="A0AA88SW69"/>
<evidence type="ECO:0000313" key="4">
    <source>
        <dbReference type="Proteomes" id="UP001187415"/>
    </source>
</evidence>
<name>A0AA88SW69_CHASR</name>
<dbReference type="PROSITE" id="PS50217">
    <property type="entry name" value="BZIP"/>
    <property type="match status" value="1"/>
</dbReference>
<dbReference type="InterPro" id="IPR046347">
    <property type="entry name" value="bZIP_sf"/>
</dbReference>
<dbReference type="GO" id="GO:0003700">
    <property type="term" value="F:DNA-binding transcription factor activity"/>
    <property type="evidence" value="ECO:0007669"/>
    <property type="project" value="InterPro"/>
</dbReference>
<feature type="domain" description="BZIP" evidence="2">
    <location>
        <begin position="119"/>
        <end position="169"/>
    </location>
</feature>
<organism evidence="3 4">
    <name type="scientific">Channa striata</name>
    <name type="common">Snakehead murrel</name>
    <name type="synonym">Ophicephalus striatus</name>
    <dbReference type="NCBI Taxonomy" id="64152"/>
    <lineage>
        <taxon>Eukaryota</taxon>
        <taxon>Metazoa</taxon>
        <taxon>Chordata</taxon>
        <taxon>Craniata</taxon>
        <taxon>Vertebrata</taxon>
        <taxon>Euteleostomi</taxon>
        <taxon>Actinopterygii</taxon>
        <taxon>Neopterygii</taxon>
        <taxon>Teleostei</taxon>
        <taxon>Neoteleostei</taxon>
        <taxon>Acanthomorphata</taxon>
        <taxon>Anabantaria</taxon>
        <taxon>Anabantiformes</taxon>
        <taxon>Channoidei</taxon>
        <taxon>Channidae</taxon>
        <taxon>Channa</taxon>
    </lineage>
</organism>
<dbReference type="FunFam" id="1.20.5.170:FF:000125">
    <property type="entry name" value="LAS1-like, ribosome biogenesis factor"/>
    <property type="match status" value="1"/>
</dbReference>
<evidence type="ECO:0000259" key="2">
    <source>
        <dbReference type="PROSITE" id="PS50217"/>
    </source>
</evidence>
<proteinExistence type="predicted"/>
<protein>
    <recommendedName>
        <fullName evidence="2">BZIP domain-containing protein</fullName>
    </recommendedName>
</protein>
<dbReference type="SUPFAM" id="SSF57959">
    <property type="entry name" value="Leucine zipper domain"/>
    <property type="match status" value="1"/>
</dbReference>
<comment type="caution">
    <text evidence="3">The sequence shown here is derived from an EMBL/GenBank/DDBJ whole genome shotgun (WGS) entry which is preliminary data.</text>
</comment>
<dbReference type="InterPro" id="IPR004827">
    <property type="entry name" value="bZIP"/>
</dbReference>
<dbReference type="Proteomes" id="UP001187415">
    <property type="component" value="Unassembled WGS sequence"/>
</dbReference>